<dbReference type="Gene3D" id="2.40.128.20">
    <property type="match status" value="1"/>
</dbReference>
<dbReference type="Ensembl" id="ENSECAT00000081897.1">
    <property type="protein sequence ID" value="ENSECAP00000072967.1"/>
    <property type="gene ID" value="ENSECAG00000054451.1"/>
</dbReference>
<reference evidence="1" key="3">
    <citation type="submission" date="2025-09" db="UniProtKB">
        <authorList>
            <consortium name="Ensembl"/>
        </authorList>
    </citation>
    <scope>IDENTIFICATION</scope>
    <source>
        <strain evidence="1">Thoroughbred</strain>
    </source>
</reference>
<evidence type="ECO:0000313" key="1">
    <source>
        <dbReference type="Ensembl" id="ENSECAP00000072967.1"/>
    </source>
</evidence>
<keyword evidence="2" id="KW-1185">Reference proteome</keyword>
<dbReference type="SUPFAM" id="SSF50814">
    <property type="entry name" value="Lipocalins"/>
    <property type="match status" value="1"/>
</dbReference>
<dbReference type="Proteomes" id="UP000002281">
    <property type="component" value="Chromosome 6"/>
</dbReference>
<accession>A0A9L0SG30</accession>
<reference evidence="1 2" key="1">
    <citation type="journal article" date="2009" name="Science">
        <title>Genome sequence, comparative analysis, and population genetics of the domestic horse.</title>
        <authorList>
            <consortium name="Broad Institute Genome Sequencing Platform"/>
            <consortium name="Broad Institute Whole Genome Assembly Team"/>
            <person name="Wade C.M."/>
            <person name="Giulotto E."/>
            <person name="Sigurdsson S."/>
            <person name="Zoli M."/>
            <person name="Gnerre S."/>
            <person name="Imsland F."/>
            <person name="Lear T.L."/>
            <person name="Adelson D.L."/>
            <person name="Bailey E."/>
            <person name="Bellone R.R."/>
            <person name="Bloecker H."/>
            <person name="Distl O."/>
            <person name="Edgar R.C."/>
            <person name="Garber M."/>
            <person name="Leeb T."/>
            <person name="Mauceli E."/>
            <person name="MacLeod J.N."/>
            <person name="Penedo M.C.T."/>
            <person name="Raison J.M."/>
            <person name="Sharpe T."/>
            <person name="Vogel J."/>
            <person name="Andersson L."/>
            <person name="Antczak D.F."/>
            <person name="Biagi T."/>
            <person name="Binns M.M."/>
            <person name="Chowdhary B.P."/>
            <person name="Coleman S.J."/>
            <person name="Della Valle G."/>
            <person name="Fryc S."/>
            <person name="Guerin G."/>
            <person name="Hasegawa T."/>
            <person name="Hill E.W."/>
            <person name="Jurka J."/>
            <person name="Kiialainen A."/>
            <person name="Lindgren G."/>
            <person name="Liu J."/>
            <person name="Magnani E."/>
            <person name="Mickelson J.R."/>
            <person name="Murray J."/>
            <person name="Nergadze S.G."/>
            <person name="Onofrio R."/>
            <person name="Pedroni S."/>
            <person name="Piras M.F."/>
            <person name="Raudsepp T."/>
            <person name="Rocchi M."/>
            <person name="Roeed K.H."/>
            <person name="Ryder O.A."/>
            <person name="Searle S."/>
            <person name="Skow L."/>
            <person name="Swinburne J.E."/>
            <person name="Syvaenen A.C."/>
            <person name="Tozaki T."/>
            <person name="Valberg S.J."/>
            <person name="Vaudin M."/>
            <person name="White J.R."/>
            <person name="Zody M.C."/>
            <person name="Lander E.S."/>
            <person name="Lindblad-Toh K."/>
        </authorList>
    </citation>
    <scope>NUCLEOTIDE SEQUENCE [LARGE SCALE GENOMIC DNA]</scope>
    <source>
        <strain evidence="1 2">Thoroughbred</strain>
    </source>
</reference>
<protein>
    <submittedName>
        <fullName evidence="1">Uncharacterized protein</fullName>
    </submittedName>
</protein>
<organism evidence="1 2">
    <name type="scientific">Equus caballus</name>
    <name type="common">Horse</name>
    <dbReference type="NCBI Taxonomy" id="9796"/>
    <lineage>
        <taxon>Eukaryota</taxon>
        <taxon>Metazoa</taxon>
        <taxon>Chordata</taxon>
        <taxon>Craniata</taxon>
        <taxon>Vertebrata</taxon>
        <taxon>Euteleostomi</taxon>
        <taxon>Mammalia</taxon>
        <taxon>Eutheria</taxon>
        <taxon>Laurasiatheria</taxon>
        <taxon>Perissodactyla</taxon>
        <taxon>Equidae</taxon>
        <taxon>Equus</taxon>
    </lineage>
</organism>
<dbReference type="InterPro" id="IPR012674">
    <property type="entry name" value="Calycin"/>
</dbReference>
<dbReference type="AlphaFoldDB" id="A0A9L0SG30"/>
<evidence type="ECO:0000313" key="2">
    <source>
        <dbReference type="Proteomes" id="UP000002281"/>
    </source>
</evidence>
<reference evidence="1" key="2">
    <citation type="submission" date="2025-08" db="UniProtKB">
        <authorList>
            <consortium name="Ensembl"/>
        </authorList>
    </citation>
    <scope>IDENTIFICATION</scope>
    <source>
        <strain evidence="1">Thoroughbred</strain>
    </source>
</reference>
<proteinExistence type="predicted"/>
<sequence>MDVMAKLDGVTSADNSLTIKTEKTLKQHSFLINWERSLKKLQLMAGTLRSATLQTVCWFNTRNGVGKENTTTRKVEDGKLVAGCLTNRVTCPQIYEKAERKFPHHFRQQLAVRMQSSVQIAILLIFFHCCVQLPLSQTFYTQPF</sequence>
<name>A0A9L0SG30_HORSE</name>